<dbReference type="HOGENOM" id="CLU_1909883_0_0_1"/>
<dbReference type="GO" id="GO:0016491">
    <property type="term" value="F:oxidoreductase activity"/>
    <property type="evidence" value="ECO:0007669"/>
    <property type="project" value="UniProtKB-KW"/>
</dbReference>
<organism evidence="3">
    <name type="scientific">Oryza brachyantha</name>
    <name type="common">malo sina</name>
    <dbReference type="NCBI Taxonomy" id="4533"/>
    <lineage>
        <taxon>Eukaryota</taxon>
        <taxon>Viridiplantae</taxon>
        <taxon>Streptophyta</taxon>
        <taxon>Embryophyta</taxon>
        <taxon>Tracheophyta</taxon>
        <taxon>Spermatophyta</taxon>
        <taxon>Magnoliopsida</taxon>
        <taxon>Liliopsida</taxon>
        <taxon>Poales</taxon>
        <taxon>Poaceae</taxon>
        <taxon>BOP clade</taxon>
        <taxon>Oryzoideae</taxon>
        <taxon>Oryzeae</taxon>
        <taxon>Oryzinae</taxon>
        <taxon>Oryza</taxon>
    </lineage>
</organism>
<sequence>MNSVISPIANPHRCRHCGHRCHSHHSRRRRRGCHRLPPAVTVGRRCRRSRCRLRRELVIKVATVVELTVARHGHLDVIVNNIDVVGSLAQRTLGLLDLTDFDIIMAINTRGVLAWVKHAASVMVPCRSGVQRL</sequence>
<dbReference type="SUPFAM" id="SSF51735">
    <property type="entry name" value="NAD(P)-binding Rossmann-fold domains"/>
    <property type="match status" value="1"/>
</dbReference>
<evidence type="ECO:0000256" key="1">
    <source>
        <dbReference type="ARBA" id="ARBA00006484"/>
    </source>
</evidence>
<dbReference type="PANTHER" id="PTHR43180:SF52">
    <property type="entry name" value="OS07G0664400 PROTEIN"/>
    <property type="match status" value="1"/>
</dbReference>
<dbReference type="AlphaFoldDB" id="J3N7Z3"/>
<evidence type="ECO:0000313" key="4">
    <source>
        <dbReference type="Proteomes" id="UP000006038"/>
    </source>
</evidence>
<protein>
    <submittedName>
        <fullName evidence="3">Uncharacterized protein</fullName>
    </submittedName>
</protein>
<dbReference type="InterPro" id="IPR002347">
    <property type="entry name" value="SDR_fam"/>
</dbReference>
<dbReference type="PANTHER" id="PTHR43180">
    <property type="entry name" value="3-OXOACYL-(ACYL-CARRIER-PROTEIN) REDUCTASE (AFU_ORTHOLOGUE AFUA_6G11210)"/>
    <property type="match status" value="1"/>
</dbReference>
<proteinExistence type="inferred from homology"/>
<dbReference type="Proteomes" id="UP000006038">
    <property type="component" value="Chromosome 11"/>
</dbReference>
<dbReference type="Gramene" id="OB11G19290.1">
    <property type="protein sequence ID" value="OB11G19290.1"/>
    <property type="gene ID" value="OB11G19290"/>
</dbReference>
<reference evidence="3" key="1">
    <citation type="journal article" date="2013" name="Nat. Commun.">
        <title>Whole-genome sequencing of Oryza brachyantha reveals mechanisms underlying Oryza genome evolution.</title>
        <authorList>
            <person name="Chen J."/>
            <person name="Huang Q."/>
            <person name="Gao D."/>
            <person name="Wang J."/>
            <person name="Lang Y."/>
            <person name="Liu T."/>
            <person name="Li B."/>
            <person name="Bai Z."/>
            <person name="Luis Goicoechea J."/>
            <person name="Liang C."/>
            <person name="Chen C."/>
            <person name="Zhang W."/>
            <person name="Sun S."/>
            <person name="Liao Y."/>
            <person name="Zhang X."/>
            <person name="Yang L."/>
            <person name="Song C."/>
            <person name="Wang M."/>
            <person name="Shi J."/>
            <person name="Liu G."/>
            <person name="Liu J."/>
            <person name="Zhou H."/>
            <person name="Zhou W."/>
            <person name="Yu Q."/>
            <person name="An N."/>
            <person name="Chen Y."/>
            <person name="Cai Q."/>
            <person name="Wang B."/>
            <person name="Liu B."/>
            <person name="Min J."/>
            <person name="Huang Y."/>
            <person name="Wu H."/>
            <person name="Li Z."/>
            <person name="Zhang Y."/>
            <person name="Yin Y."/>
            <person name="Song W."/>
            <person name="Jiang J."/>
            <person name="Jackson S.A."/>
            <person name="Wing R.A."/>
            <person name="Wang J."/>
            <person name="Chen M."/>
        </authorList>
    </citation>
    <scope>NUCLEOTIDE SEQUENCE [LARGE SCALE GENOMIC DNA]</scope>
    <source>
        <strain evidence="3">cv. IRGC 101232</strain>
    </source>
</reference>
<dbReference type="eggNOG" id="KOG0725">
    <property type="taxonomic scope" value="Eukaryota"/>
</dbReference>
<dbReference type="Gene3D" id="3.40.50.720">
    <property type="entry name" value="NAD(P)-binding Rossmann-like Domain"/>
    <property type="match status" value="1"/>
</dbReference>
<dbReference type="STRING" id="4533.J3N7Z3"/>
<keyword evidence="4" id="KW-1185">Reference proteome</keyword>
<accession>J3N7Z3</accession>
<evidence type="ECO:0000256" key="2">
    <source>
        <dbReference type="ARBA" id="ARBA00023002"/>
    </source>
</evidence>
<name>J3N7Z3_ORYBR</name>
<keyword evidence="2" id="KW-0560">Oxidoreductase</keyword>
<comment type="similarity">
    <text evidence="1">Belongs to the short-chain dehydrogenases/reductases (SDR) family.</text>
</comment>
<dbReference type="EnsemblPlants" id="OB11G19290.1">
    <property type="protein sequence ID" value="OB11G19290.1"/>
    <property type="gene ID" value="OB11G19290"/>
</dbReference>
<dbReference type="Pfam" id="PF13561">
    <property type="entry name" value="adh_short_C2"/>
    <property type="match status" value="1"/>
</dbReference>
<evidence type="ECO:0000313" key="3">
    <source>
        <dbReference type="EnsemblPlants" id="OB11G19290.1"/>
    </source>
</evidence>
<reference evidence="3" key="2">
    <citation type="submission" date="2013-04" db="UniProtKB">
        <authorList>
            <consortium name="EnsemblPlants"/>
        </authorList>
    </citation>
    <scope>IDENTIFICATION</scope>
</reference>
<dbReference type="InterPro" id="IPR036291">
    <property type="entry name" value="NAD(P)-bd_dom_sf"/>
</dbReference>